<evidence type="ECO:0000256" key="1">
    <source>
        <dbReference type="ARBA" id="ARBA00022434"/>
    </source>
</evidence>
<accession>N0BCX8</accession>
<dbReference type="GO" id="GO:0006879">
    <property type="term" value="P:intracellular iron ion homeostasis"/>
    <property type="evidence" value="ECO:0007669"/>
    <property type="project" value="UniProtKB-KW"/>
</dbReference>
<dbReference type="GO" id="GO:0042802">
    <property type="term" value="F:identical protein binding"/>
    <property type="evidence" value="ECO:0007669"/>
    <property type="project" value="UniProtKB-ARBA"/>
</dbReference>
<dbReference type="eggNOG" id="arCOG01095">
    <property type="taxonomic scope" value="Archaea"/>
</dbReference>
<dbReference type="AlphaFoldDB" id="N0BCX8"/>
<protein>
    <submittedName>
        <fullName evidence="6">Ferritin-like protein</fullName>
    </submittedName>
</protein>
<dbReference type="GeneID" id="15393116"/>
<keyword evidence="2" id="KW-0479">Metal-binding</keyword>
<dbReference type="InterPro" id="IPR012347">
    <property type="entry name" value="Ferritin-like"/>
</dbReference>
<keyword evidence="3" id="KW-0560">Oxidoreductase</keyword>
<name>N0BCX8_9EURY</name>
<keyword evidence="1" id="KW-0409">Iron storage</keyword>
<dbReference type="InterPro" id="IPR008331">
    <property type="entry name" value="Ferritin_DPS_dom"/>
</dbReference>
<dbReference type="GO" id="GO:0004322">
    <property type="term" value="F:ferroxidase activity"/>
    <property type="evidence" value="ECO:0007669"/>
    <property type="project" value="TreeGrafter"/>
</dbReference>
<sequence length="168" mass="19552">MIPERMLKALNRQINAEFYSAYLYLSMATYFESISLKGFANWMRVQAKEELMHAMKLFDFVVERGGRVKLDGIEKPPSEWKSPLDAFEAVYRHEVKVTSMINELVDLALEEKDHASYAFLQWYVMEQVEEEASADEIVQKLKLVGDEKSGLFAIDQELAKRQFTEVQQ</sequence>
<dbReference type="InterPro" id="IPR009078">
    <property type="entry name" value="Ferritin-like_SF"/>
</dbReference>
<dbReference type="GO" id="GO:0008199">
    <property type="term" value="F:ferric iron binding"/>
    <property type="evidence" value="ECO:0007669"/>
    <property type="project" value="InterPro"/>
</dbReference>
<dbReference type="HOGENOM" id="CLU_065681_1_2_2"/>
<evidence type="ECO:0000256" key="2">
    <source>
        <dbReference type="ARBA" id="ARBA00022723"/>
    </source>
</evidence>
<dbReference type="PANTHER" id="PTHR11431:SF127">
    <property type="entry name" value="BACTERIAL NON-HEME FERRITIN"/>
    <property type="match status" value="1"/>
</dbReference>
<dbReference type="InterPro" id="IPR001519">
    <property type="entry name" value="Ferritin"/>
</dbReference>
<dbReference type="GO" id="GO:0006826">
    <property type="term" value="P:iron ion transport"/>
    <property type="evidence" value="ECO:0007669"/>
    <property type="project" value="InterPro"/>
</dbReference>
<proteinExistence type="predicted"/>
<dbReference type="GO" id="GO:0005829">
    <property type="term" value="C:cytosol"/>
    <property type="evidence" value="ECO:0007669"/>
    <property type="project" value="TreeGrafter"/>
</dbReference>
<dbReference type="SUPFAM" id="SSF47240">
    <property type="entry name" value="Ferritin-like"/>
    <property type="match status" value="1"/>
</dbReference>
<dbReference type="GO" id="GO:0008198">
    <property type="term" value="F:ferrous iron binding"/>
    <property type="evidence" value="ECO:0007669"/>
    <property type="project" value="TreeGrafter"/>
</dbReference>
<dbReference type="PROSITE" id="PS50905">
    <property type="entry name" value="FERRITIN_LIKE"/>
    <property type="match status" value="1"/>
</dbReference>
<evidence type="ECO:0000256" key="3">
    <source>
        <dbReference type="ARBA" id="ARBA00023002"/>
    </source>
</evidence>
<dbReference type="Pfam" id="PF00210">
    <property type="entry name" value="Ferritin"/>
    <property type="match status" value="1"/>
</dbReference>
<feature type="domain" description="Ferritin-like diiron" evidence="5">
    <location>
        <begin position="1"/>
        <end position="145"/>
    </location>
</feature>
<keyword evidence="7" id="KW-1185">Reference proteome</keyword>
<dbReference type="RefSeq" id="WP_015591062.1">
    <property type="nucleotide sequence ID" value="NC_021169.1"/>
</dbReference>
<keyword evidence="4" id="KW-0408">Iron</keyword>
<evidence type="ECO:0000313" key="7">
    <source>
        <dbReference type="Proteomes" id="UP000013307"/>
    </source>
</evidence>
<dbReference type="Proteomes" id="UP000013307">
    <property type="component" value="Chromosome"/>
</dbReference>
<dbReference type="OrthoDB" id="4859at2157"/>
<gene>
    <name evidence="6" type="ORF">Asulf_01481</name>
</gene>
<dbReference type="SMR" id="N0BCX8"/>
<dbReference type="CDD" id="cd01055">
    <property type="entry name" value="Nonheme_Ferritin"/>
    <property type="match status" value="1"/>
</dbReference>
<reference evidence="6 7" key="1">
    <citation type="journal article" date="2013" name="Genome Announc.">
        <title>Complete Genome Sequence of the Thermophilic and Facultatively Chemolithoautotrophic Sulfate Reducer Archaeoglobus sulfaticallidus Strain PM70-1T.</title>
        <authorList>
            <person name="Stokke R."/>
            <person name="Hocking W.P."/>
            <person name="Steinsbu B.O."/>
            <person name="Steen I.H."/>
        </authorList>
    </citation>
    <scope>NUCLEOTIDE SEQUENCE [LARGE SCALE GENOMIC DNA]</scope>
    <source>
        <strain evidence="6">PM70-1</strain>
    </source>
</reference>
<organism evidence="6 7">
    <name type="scientific">Archaeoglobus sulfaticallidus PM70-1</name>
    <dbReference type="NCBI Taxonomy" id="387631"/>
    <lineage>
        <taxon>Archaea</taxon>
        <taxon>Methanobacteriati</taxon>
        <taxon>Methanobacteriota</taxon>
        <taxon>Archaeoglobi</taxon>
        <taxon>Archaeoglobales</taxon>
        <taxon>Archaeoglobaceae</taxon>
        <taxon>Archaeoglobus</taxon>
    </lineage>
</organism>
<dbReference type="KEGG" id="ast:Asulf_01481"/>
<evidence type="ECO:0000313" key="6">
    <source>
        <dbReference type="EMBL" id="AGK61464.1"/>
    </source>
</evidence>
<dbReference type="FunFam" id="1.20.1260.10:FF:000001">
    <property type="entry name" value="Non-heme ferritin"/>
    <property type="match status" value="1"/>
</dbReference>
<dbReference type="Gene3D" id="1.20.1260.10">
    <property type="match status" value="1"/>
</dbReference>
<dbReference type="InterPro" id="IPR009040">
    <property type="entry name" value="Ferritin-like_diiron"/>
</dbReference>
<dbReference type="STRING" id="387631.Asulf_01481"/>
<evidence type="ECO:0000259" key="5">
    <source>
        <dbReference type="PROSITE" id="PS50905"/>
    </source>
</evidence>
<dbReference type="PANTHER" id="PTHR11431">
    <property type="entry name" value="FERRITIN"/>
    <property type="match status" value="1"/>
</dbReference>
<dbReference type="InterPro" id="IPR041719">
    <property type="entry name" value="Ferritin_prok"/>
</dbReference>
<dbReference type="EMBL" id="CP005290">
    <property type="protein sequence ID" value="AGK61464.1"/>
    <property type="molecule type" value="Genomic_DNA"/>
</dbReference>
<evidence type="ECO:0000256" key="4">
    <source>
        <dbReference type="ARBA" id="ARBA00023004"/>
    </source>
</evidence>